<dbReference type="Proteomes" id="UP000658514">
    <property type="component" value="Unassembled WGS sequence"/>
</dbReference>
<evidence type="ECO:0000313" key="1">
    <source>
        <dbReference type="EMBL" id="MBD2199836.1"/>
    </source>
</evidence>
<dbReference type="RefSeq" id="WP_190549725.1">
    <property type="nucleotide sequence ID" value="NZ_CAWPNO010000105.1"/>
</dbReference>
<protein>
    <submittedName>
        <fullName evidence="1">Uncharacterized protein</fullName>
    </submittedName>
</protein>
<organism evidence="1 2">
    <name type="scientific">Calothrix parietina FACHB-288</name>
    <dbReference type="NCBI Taxonomy" id="2692896"/>
    <lineage>
        <taxon>Bacteria</taxon>
        <taxon>Bacillati</taxon>
        <taxon>Cyanobacteriota</taxon>
        <taxon>Cyanophyceae</taxon>
        <taxon>Nostocales</taxon>
        <taxon>Calotrichaceae</taxon>
        <taxon>Calothrix</taxon>
    </lineage>
</organism>
<reference evidence="1 2" key="1">
    <citation type="journal article" date="2020" name="ISME J.">
        <title>Comparative genomics reveals insights into cyanobacterial evolution and habitat adaptation.</title>
        <authorList>
            <person name="Chen M.Y."/>
            <person name="Teng W.K."/>
            <person name="Zhao L."/>
            <person name="Hu C.X."/>
            <person name="Zhou Y.K."/>
            <person name="Han B.P."/>
            <person name="Song L.R."/>
            <person name="Shu W.S."/>
        </authorList>
    </citation>
    <scope>NUCLEOTIDE SEQUENCE [LARGE SCALE GENOMIC DNA]</scope>
    <source>
        <strain evidence="1 2">FACHB-288</strain>
    </source>
</reference>
<accession>A0ABR8AIG5</accession>
<gene>
    <name evidence="1" type="ORF">H6G24_30915</name>
</gene>
<keyword evidence="2" id="KW-1185">Reference proteome</keyword>
<dbReference type="EMBL" id="JACJQH010000069">
    <property type="protein sequence ID" value="MBD2199836.1"/>
    <property type="molecule type" value="Genomic_DNA"/>
</dbReference>
<evidence type="ECO:0000313" key="2">
    <source>
        <dbReference type="Proteomes" id="UP000658514"/>
    </source>
</evidence>
<sequence length="158" mass="18175">MMRKIAVEFLDDNSEIEIACYGADSDWVCRLTDPLTQPKGSVSDAFAPFPDLGFLWFREVDRLWVVSGMVNRSVFQDEAWFDDLLYRISDEIYLRDYSPARRIEFVSVDVTVMFDGERGRERFRGGEVEKKWQCQQAITPLEKDVRVACAFPAGVAKG</sequence>
<name>A0ABR8AIG5_9CYAN</name>
<proteinExistence type="predicted"/>
<comment type="caution">
    <text evidence="1">The sequence shown here is derived from an EMBL/GenBank/DDBJ whole genome shotgun (WGS) entry which is preliminary data.</text>
</comment>